<evidence type="ECO:0000313" key="1">
    <source>
        <dbReference type="EMBL" id="CAG8679296.1"/>
    </source>
</evidence>
<feature type="non-terminal residue" evidence="1">
    <location>
        <position position="158"/>
    </location>
</feature>
<sequence>LAYRVQNVVLSAKMCEDITKRYTNGIKQKARLARSVPDSLLTNHNIYGVKKVKDIQAIRSWRFIKNFRNMDEVLMKKHEEIGNKKKVKVEVITQKTGKKKGEKSYLSAIILDTEQKIKFKIENIVWPSEEKLALTSLAILIAICKEKATIKVNTNSEM</sequence>
<organism evidence="1 2">
    <name type="scientific">Paraglomus brasilianum</name>
    <dbReference type="NCBI Taxonomy" id="144538"/>
    <lineage>
        <taxon>Eukaryota</taxon>
        <taxon>Fungi</taxon>
        <taxon>Fungi incertae sedis</taxon>
        <taxon>Mucoromycota</taxon>
        <taxon>Glomeromycotina</taxon>
        <taxon>Glomeromycetes</taxon>
        <taxon>Paraglomerales</taxon>
        <taxon>Paraglomeraceae</taxon>
        <taxon>Paraglomus</taxon>
    </lineage>
</organism>
<reference evidence="1" key="1">
    <citation type="submission" date="2021-06" db="EMBL/GenBank/DDBJ databases">
        <authorList>
            <person name="Kallberg Y."/>
            <person name="Tangrot J."/>
            <person name="Rosling A."/>
        </authorList>
    </citation>
    <scope>NUCLEOTIDE SEQUENCE</scope>
    <source>
        <strain evidence="1">BR232B</strain>
    </source>
</reference>
<gene>
    <name evidence="1" type="ORF">PBRASI_LOCUS11717</name>
</gene>
<dbReference type="Proteomes" id="UP000789739">
    <property type="component" value="Unassembled WGS sequence"/>
</dbReference>
<protein>
    <submittedName>
        <fullName evidence="1">1801_t:CDS:1</fullName>
    </submittedName>
</protein>
<dbReference type="OrthoDB" id="2435398at2759"/>
<keyword evidence="2" id="KW-1185">Reference proteome</keyword>
<feature type="non-terminal residue" evidence="1">
    <location>
        <position position="1"/>
    </location>
</feature>
<evidence type="ECO:0000313" key="2">
    <source>
        <dbReference type="Proteomes" id="UP000789739"/>
    </source>
</evidence>
<accession>A0A9N9HIZ0</accession>
<proteinExistence type="predicted"/>
<comment type="caution">
    <text evidence="1">The sequence shown here is derived from an EMBL/GenBank/DDBJ whole genome shotgun (WGS) entry which is preliminary data.</text>
</comment>
<dbReference type="EMBL" id="CAJVPI010006566">
    <property type="protein sequence ID" value="CAG8679296.1"/>
    <property type="molecule type" value="Genomic_DNA"/>
</dbReference>
<name>A0A9N9HIZ0_9GLOM</name>
<dbReference type="AlphaFoldDB" id="A0A9N9HIZ0"/>